<evidence type="ECO:0000313" key="2">
    <source>
        <dbReference type="EMBL" id="MEY9473934.1"/>
    </source>
</evidence>
<dbReference type="EMBL" id="JBGBZN010000002">
    <property type="protein sequence ID" value="MEY9473934.1"/>
    <property type="molecule type" value="Genomic_DNA"/>
</dbReference>
<dbReference type="Proteomes" id="UP001565474">
    <property type="component" value="Unassembled WGS sequence"/>
</dbReference>
<gene>
    <name evidence="2" type="ORF">ABH992_006333</name>
    <name evidence="1" type="ORF">AOQ72_03650</name>
</gene>
<dbReference type="GeneID" id="93178462"/>
<sequence length="66" mass="7670">MLKRRRFKQQLTLQDRLSAWVKQVREQASKLPPGPERDALLKKARQADVANHLNDWVKSPGLQPPE</sequence>
<protein>
    <submittedName>
        <fullName evidence="1">Uncharacterized protein</fullName>
    </submittedName>
</protein>
<accession>A0A0R3BTK5</accession>
<dbReference type="EMBL" id="LJYF01000050">
    <property type="protein sequence ID" value="KRP86315.1"/>
    <property type="molecule type" value="Genomic_DNA"/>
</dbReference>
<organism evidence="1 3">
    <name type="scientific">Bradyrhizobium yuanmingense</name>
    <dbReference type="NCBI Taxonomy" id="108015"/>
    <lineage>
        <taxon>Bacteria</taxon>
        <taxon>Pseudomonadati</taxon>
        <taxon>Pseudomonadota</taxon>
        <taxon>Alphaproteobacteria</taxon>
        <taxon>Hyphomicrobiales</taxon>
        <taxon>Nitrobacteraceae</taxon>
        <taxon>Bradyrhizobium</taxon>
    </lineage>
</organism>
<evidence type="ECO:0000313" key="1">
    <source>
        <dbReference type="EMBL" id="KRP86315.1"/>
    </source>
</evidence>
<dbReference type="Proteomes" id="UP000051380">
    <property type="component" value="Unassembled WGS sequence"/>
</dbReference>
<dbReference type="OrthoDB" id="8128823at2"/>
<dbReference type="RefSeq" id="WP_036043863.1">
    <property type="nucleotide sequence ID" value="NZ_CP104173.1"/>
</dbReference>
<name>A0A0R3BTK5_9BRAD</name>
<evidence type="ECO:0000313" key="3">
    <source>
        <dbReference type="Proteomes" id="UP000051380"/>
    </source>
</evidence>
<evidence type="ECO:0000313" key="4">
    <source>
        <dbReference type="Proteomes" id="UP001565474"/>
    </source>
</evidence>
<reference evidence="2 4" key="2">
    <citation type="submission" date="2024-07" db="EMBL/GenBank/DDBJ databases">
        <title>Genomic Encyclopedia of Type Strains, Phase V (KMG-V): Genome sequencing to study the core and pangenomes of soil and plant-associated prokaryotes.</title>
        <authorList>
            <person name="Whitman W."/>
        </authorList>
    </citation>
    <scope>NUCLEOTIDE SEQUENCE [LARGE SCALE GENOMIC DNA]</scope>
    <source>
        <strain evidence="2 4">USDA 222</strain>
    </source>
</reference>
<proteinExistence type="predicted"/>
<keyword evidence="4" id="KW-1185">Reference proteome</keyword>
<dbReference type="AlphaFoldDB" id="A0A0R3BTK5"/>
<comment type="caution">
    <text evidence="1">The sequence shown here is derived from an EMBL/GenBank/DDBJ whole genome shotgun (WGS) entry which is preliminary data.</text>
</comment>
<reference evidence="1 3" key="1">
    <citation type="submission" date="2015-09" db="EMBL/GenBank/DDBJ databases">
        <title>Draft Genome Sequence of the Strain BR 3267 (Bradyrhizobium yuanmingense) recommended as inoculant for cowpea in Brazil.</title>
        <authorList>
            <person name="Simoes-Araujo J.L."/>
            <person name="Zilli J.E."/>
        </authorList>
    </citation>
    <scope>NUCLEOTIDE SEQUENCE [LARGE SCALE GENOMIC DNA]</scope>
    <source>
        <strain evidence="1 3">BR3267</strain>
    </source>
</reference>